<feature type="compositionally biased region" description="Basic and acidic residues" evidence="1">
    <location>
        <begin position="160"/>
        <end position="173"/>
    </location>
</feature>
<accession>A0A1Y1WWZ6</accession>
<feature type="transmembrane region" description="Helical" evidence="2">
    <location>
        <begin position="79"/>
        <end position="99"/>
    </location>
</feature>
<feature type="compositionally biased region" description="Acidic residues" evidence="1">
    <location>
        <begin position="174"/>
        <end position="192"/>
    </location>
</feature>
<keyword evidence="2" id="KW-0812">Transmembrane</keyword>
<reference evidence="3 4" key="1">
    <citation type="submission" date="2016-08" db="EMBL/GenBank/DDBJ databases">
        <title>A Parts List for Fungal Cellulosomes Revealed by Comparative Genomics.</title>
        <authorList>
            <consortium name="DOE Joint Genome Institute"/>
            <person name="Haitjema C.H."/>
            <person name="Gilmore S.P."/>
            <person name="Henske J.K."/>
            <person name="Solomon K.V."/>
            <person name="De Groot R."/>
            <person name="Kuo A."/>
            <person name="Mondo S.J."/>
            <person name="Salamov A.A."/>
            <person name="Labutti K."/>
            <person name="Zhao Z."/>
            <person name="Chiniquy J."/>
            <person name="Barry K."/>
            <person name="Brewer H.M."/>
            <person name="Purvine S.O."/>
            <person name="Wright A.T."/>
            <person name="Boxma B."/>
            <person name="Van Alen T."/>
            <person name="Hackstein J.H."/>
            <person name="Baker S.E."/>
            <person name="Grigoriev I.V."/>
            <person name="O'Malley M.A."/>
        </authorList>
    </citation>
    <scope>NUCLEOTIDE SEQUENCE [LARGE SCALE GENOMIC DNA]</scope>
    <source>
        <strain evidence="3 4">S4</strain>
    </source>
</reference>
<keyword evidence="4" id="KW-1185">Reference proteome</keyword>
<dbReference type="EMBL" id="MCFG01000239">
    <property type="protein sequence ID" value="ORX77654.1"/>
    <property type="molecule type" value="Genomic_DNA"/>
</dbReference>
<evidence type="ECO:0000256" key="1">
    <source>
        <dbReference type="SAM" id="MobiDB-lite"/>
    </source>
</evidence>
<sequence length="266" mass="31251">MILSFSILIIVFQNFNQALTQYFFIIIGLCMIYLTSKFFQTQPYYNKYINMIRGGTWTMIIGLCFVNLLSYIFGSDKSFFSIILLVVGICSFIIGIIFCRKFYNSHIQGIYSRFKEKKIYDKKQYNHEHNIESSNGSENEEKSQLLFENEEMSTNSDNELENKGKSKGKKDNRDSEEDDNDSDDDNEYDSDENSLLLNDRVSQKISAFGSIQEIFNTVVINESIVVFKDYNDFELACRFIWNNETKEAFYLIKELYDECTKNFKKN</sequence>
<gene>
    <name evidence="3" type="ORF">BCR32DRAFT_270509</name>
</gene>
<organism evidence="3 4">
    <name type="scientific">Anaeromyces robustus</name>
    <dbReference type="NCBI Taxonomy" id="1754192"/>
    <lineage>
        <taxon>Eukaryota</taxon>
        <taxon>Fungi</taxon>
        <taxon>Fungi incertae sedis</taxon>
        <taxon>Chytridiomycota</taxon>
        <taxon>Chytridiomycota incertae sedis</taxon>
        <taxon>Neocallimastigomycetes</taxon>
        <taxon>Neocallimastigales</taxon>
        <taxon>Neocallimastigaceae</taxon>
        <taxon>Anaeromyces</taxon>
    </lineage>
</organism>
<name>A0A1Y1WWZ6_9FUNG</name>
<feature type="non-terminal residue" evidence="3">
    <location>
        <position position="266"/>
    </location>
</feature>
<evidence type="ECO:0000313" key="4">
    <source>
        <dbReference type="Proteomes" id="UP000193944"/>
    </source>
</evidence>
<reference evidence="3 4" key="2">
    <citation type="submission" date="2016-08" db="EMBL/GenBank/DDBJ databases">
        <title>Pervasive Adenine N6-methylation of Active Genes in Fungi.</title>
        <authorList>
            <consortium name="DOE Joint Genome Institute"/>
            <person name="Mondo S.J."/>
            <person name="Dannebaum R.O."/>
            <person name="Kuo R.C."/>
            <person name="Labutti K."/>
            <person name="Haridas S."/>
            <person name="Kuo A."/>
            <person name="Salamov A."/>
            <person name="Ahrendt S.R."/>
            <person name="Lipzen A."/>
            <person name="Sullivan W."/>
            <person name="Andreopoulos W.B."/>
            <person name="Clum A."/>
            <person name="Lindquist E."/>
            <person name="Daum C."/>
            <person name="Ramamoorthy G.K."/>
            <person name="Gryganskyi A."/>
            <person name="Culley D."/>
            <person name="Magnuson J.K."/>
            <person name="James T.Y."/>
            <person name="O'Malley M.A."/>
            <person name="Stajich J.E."/>
            <person name="Spatafora J.W."/>
            <person name="Visel A."/>
            <person name="Grigoriev I.V."/>
        </authorList>
    </citation>
    <scope>NUCLEOTIDE SEQUENCE [LARGE SCALE GENOMIC DNA]</scope>
    <source>
        <strain evidence="3 4">S4</strain>
    </source>
</reference>
<keyword evidence="2" id="KW-1133">Transmembrane helix</keyword>
<evidence type="ECO:0000313" key="3">
    <source>
        <dbReference type="EMBL" id="ORX77654.1"/>
    </source>
</evidence>
<feature type="transmembrane region" description="Helical" evidence="2">
    <location>
        <begin position="20"/>
        <end position="39"/>
    </location>
</feature>
<evidence type="ECO:0000256" key="2">
    <source>
        <dbReference type="SAM" id="Phobius"/>
    </source>
</evidence>
<protein>
    <submittedName>
        <fullName evidence="3">Uncharacterized protein</fullName>
    </submittedName>
</protein>
<dbReference type="OrthoDB" id="10266288at2759"/>
<proteinExistence type="predicted"/>
<dbReference type="STRING" id="1754192.A0A1Y1WWZ6"/>
<comment type="caution">
    <text evidence="3">The sequence shown here is derived from an EMBL/GenBank/DDBJ whole genome shotgun (WGS) entry which is preliminary data.</text>
</comment>
<dbReference type="AlphaFoldDB" id="A0A1Y1WWZ6"/>
<dbReference type="Proteomes" id="UP000193944">
    <property type="component" value="Unassembled WGS sequence"/>
</dbReference>
<feature type="transmembrane region" description="Helical" evidence="2">
    <location>
        <begin position="51"/>
        <end position="73"/>
    </location>
</feature>
<keyword evidence="2" id="KW-0472">Membrane</keyword>
<feature type="region of interest" description="Disordered" evidence="1">
    <location>
        <begin position="151"/>
        <end position="193"/>
    </location>
</feature>